<sequence>MSDTRCADPDLQLDVDVMILEYTLYHAIKSQFGLLSIGCRDATQTTEANRLLTIFDRFINHFNRRHPAHPKSNEFYSNLDMLEFLVLLSNRSSTTTTTEFSRDTRNKLRSVSVENLASRRRWLGGRGRYARRLSKQPATSKDNVLRDVEDRICRFWNRNRHDVAGSSQHRPSQSQSMTVSSPSLFDLLPRFMTISAEMSATLNLPPNETWMHVACEFMLQASLESLGTHPHASIIEEDKNVLPRLDDCFAWGYVDPRHLVPDDDGEDVCGGGGGGRRRRRRRRRELDEKTQLVNDLFTDPDSVVVTGEEHDNVTTDPVGSGREDPEWTQIRSQWLSEFSIPADASERYRSSRLDRLIVKFPLEKFLPNLVTFMQNVWDQSCEELDGKPILAQIEQGHIKSLGVEGDEFEEFLSRVGLGRKKSSPEILTFDVPDMKKGRASSSSDGLLSLNPPDGFRVRGNAWSRNKNDNDNENEIPVNTKKRTRSMI</sequence>
<proteinExistence type="predicted"/>
<evidence type="ECO:0000256" key="1">
    <source>
        <dbReference type="SAM" id="MobiDB-lite"/>
    </source>
</evidence>
<name>A0AA39D1G0_9EURO</name>
<evidence type="ECO:0000313" key="3">
    <source>
        <dbReference type="Proteomes" id="UP001172681"/>
    </source>
</evidence>
<gene>
    <name evidence="2" type="ORF">H2204_001326</name>
</gene>
<comment type="caution">
    <text evidence="2">The sequence shown here is derived from an EMBL/GenBank/DDBJ whole genome shotgun (WGS) entry which is preliminary data.</text>
</comment>
<reference evidence="2" key="1">
    <citation type="submission" date="2022-10" db="EMBL/GenBank/DDBJ databases">
        <title>Culturing micro-colonial fungi from biological soil crusts in the Mojave desert and describing Neophaeococcomyces mojavensis, and introducing the new genera and species Taxawa tesnikishii.</title>
        <authorList>
            <person name="Kurbessoian T."/>
            <person name="Stajich J.E."/>
        </authorList>
    </citation>
    <scope>NUCLEOTIDE SEQUENCE</scope>
    <source>
        <strain evidence="2">TK_35</strain>
    </source>
</reference>
<dbReference type="AlphaFoldDB" id="A0AA39D1G0"/>
<dbReference type="EMBL" id="JAPDRN010000005">
    <property type="protein sequence ID" value="KAJ9644864.1"/>
    <property type="molecule type" value="Genomic_DNA"/>
</dbReference>
<accession>A0AA39D1G0</accession>
<evidence type="ECO:0000313" key="2">
    <source>
        <dbReference type="EMBL" id="KAJ9644864.1"/>
    </source>
</evidence>
<organism evidence="2 3">
    <name type="scientific">Knufia peltigerae</name>
    <dbReference type="NCBI Taxonomy" id="1002370"/>
    <lineage>
        <taxon>Eukaryota</taxon>
        <taxon>Fungi</taxon>
        <taxon>Dikarya</taxon>
        <taxon>Ascomycota</taxon>
        <taxon>Pezizomycotina</taxon>
        <taxon>Eurotiomycetes</taxon>
        <taxon>Chaetothyriomycetidae</taxon>
        <taxon>Chaetothyriales</taxon>
        <taxon>Trichomeriaceae</taxon>
        <taxon>Knufia</taxon>
    </lineage>
</organism>
<protein>
    <submittedName>
        <fullName evidence="2">Uncharacterized protein</fullName>
    </submittedName>
</protein>
<dbReference type="Proteomes" id="UP001172681">
    <property type="component" value="Unassembled WGS sequence"/>
</dbReference>
<feature type="region of interest" description="Disordered" evidence="1">
    <location>
        <begin position="458"/>
        <end position="487"/>
    </location>
</feature>
<feature type="region of interest" description="Disordered" evidence="1">
    <location>
        <begin position="265"/>
        <end position="285"/>
    </location>
</feature>
<keyword evidence="3" id="KW-1185">Reference proteome</keyword>